<reference evidence="7 8" key="1">
    <citation type="submission" date="2024-03" db="EMBL/GenBank/DDBJ databases">
        <title>Novel species of the genus Variovorax.</title>
        <authorList>
            <person name="Liu Q."/>
            <person name="Xin Y.-H."/>
        </authorList>
    </citation>
    <scope>NUCLEOTIDE SEQUENCE [LARGE SCALE GENOMIC DNA]</scope>
    <source>
        <strain evidence="7 8">KACC 18501</strain>
    </source>
</reference>
<keyword evidence="4" id="KW-0520">NAD</keyword>
<dbReference type="Proteomes" id="UP001363010">
    <property type="component" value="Unassembled WGS sequence"/>
</dbReference>
<comment type="similarity">
    <text evidence="2">Belongs to the iron-containing alcohol dehydrogenase family.</text>
</comment>
<dbReference type="Gene3D" id="1.20.1090.10">
    <property type="entry name" value="Dehydroquinate synthase-like - alpha domain"/>
    <property type="match status" value="1"/>
</dbReference>
<evidence type="ECO:0000313" key="7">
    <source>
        <dbReference type="EMBL" id="MEJ8821235.1"/>
    </source>
</evidence>
<keyword evidence="8" id="KW-1185">Reference proteome</keyword>
<feature type="domain" description="Fe-containing alcohol dehydrogenase-like C-terminal" evidence="6">
    <location>
        <begin position="187"/>
        <end position="378"/>
    </location>
</feature>
<dbReference type="PROSITE" id="PS00913">
    <property type="entry name" value="ADH_IRON_1"/>
    <property type="match status" value="1"/>
</dbReference>
<evidence type="ECO:0000259" key="6">
    <source>
        <dbReference type="Pfam" id="PF25137"/>
    </source>
</evidence>
<comment type="caution">
    <text evidence="7">The sequence shown here is derived from an EMBL/GenBank/DDBJ whole genome shotgun (WGS) entry which is preliminary data.</text>
</comment>
<dbReference type="InterPro" id="IPR018211">
    <property type="entry name" value="ADH_Fe_CS"/>
</dbReference>
<dbReference type="InterPro" id="IPR056798">
    <property type="entry name" value="ADH_Fe_C"/>
</dbReference>
<dbReference type="EMBL" id="JBBKZV010000002">
    <property type="protein sequence ID" value="MEJ8821235.1"/>
    <property type="molecule type" value="Genomic_DNA"/>
</dbReference>
<comment type="cofactor">
    <cofactor evidence="1">
        <name>Fe cation</name>
        <dbReference type="ChEBI" id="CHEBI:24875"/>
    </cofactor>
</comment>
<dbReference type="RefSeq" id="WP_340362292.1">
    <property type="nucleotide sequence ID" value="NZ_JBBKZV010000002.1"/>
</dbReference>
<dbReference type="InterPro" id="IPR001670">
    <property type="entry name" value="ADH_Fe/GldA"/>
</dbReference>
<organism evidence="7 8">
    <name type="scientific">Variovorax humicola</name>
    <dbReference type="NCBI Taxonomy" id="1769758"/>
    <lineage>
        <taxon>Bacteria</taxon>
        <taxon>Pseudomonadati</taxon>
        <taxon>Pseudomonadota</taxon>
        <taxon>Betaproteobacteria</taxon>
        <taxon>Burkholderiales</taxon>
        <taxon>Comamonadaceae</taxon>
        <taxon>Variovorax</taxon>
    </lineage>
</organism>
<name>A0ABU8VU98_9BURK</name>
<protein>
    <submittedName>
        <fullName evidence="7">Iron-containing alcohol dehydrogenase</fullName>
    </submittedName>
</protein>
<feature type="domain" description="Alcohol dehydrogenase iron-type/glycerol dehydrogenase GldA" evidence="5">
    <location>
        <begin position="8"/>
        <end position="176"/>
    </location>
</feature>
<dbReference type="Pfam" id="PF25137">
    <property type="entry name" value="ADH_Fe_C"/>
    <property type="match status" value="1"/>
</dbReference>
<gene>
    <name evidence="7" type="ORF">WKW80_04175</name>
</gene>
<proteinExistence type="inferred from homology"/>
<dbReference type="Gene3D" id="3.40.50.1970">
    <property type="match status" value="1"/>
</dbReference>
<evidence type="ECO:0000259" key="5">
    <source>
        <dbReference type="Pfam" id="PF00465"/>
    </source>
</evidence>
<dbReference type="Pfam" id="PF00465">
    <property type="entry name" value="Fe-ADH"/>
    <property type="match status" value="1"/>
</dbReference>
<keyword evidence="3" id="KW-0560">Oxidoreductase</keyword>
<evidence type="ECO:0000256" key="3">
    <source>
        <dbReference type="ARBA" id="ARBA00023002"/>
    </source>
</evidence>
<dbReference type="CDD" id="cd14861">
    <property type="entry name" value="Fe-ADH-like"/>
    <property type="match status" value="1"/>
</dbReference>
<sequence length="378" mass="40139">MALIQYLTQIQFEFGAIKLLSAECARIGINRPMIVTDAGVRAAGILQKALDALGDLEVAVFDQTPSNPTEAAVRAAVDLYRTQRCDGLIAVGGGSAIDCAKGVAISATHEGPLTTYATIEGGSPKITDRVAPLIAVPTTSGTGSEVARGAIIIVDDHRKLGFHSWFLMPKAAICDPELTFGLPPRLTAATGMDAIAHCMETFMSAAFNPPADGIALDGLERAWGHIERATKDGTDRDARLNLMSASMQGAMAFQKGLGCVHSLSHSLGGVDPRLHHGTLNALFLPAVIHFNAGAESVRKEQRLQRMAQAMHLDSAGDLGGAIREMNARLGLPKGLGEVGVASHQYEKIIDGAMADHCHKTNPRLATREDYREMLEASM</sequence>
<evidence type="ECO:0000256" key="1">
    <source>
        <dbReference type="ARBA" id="ARBA00001962"/>
    </source>
</evidence>
<accession>A0ABU8VU98</accession>
<dbReference type="InterPro" id="IPR039697">
    <property type="entry name" value="Alcohol_dehydrogenase_Fe"/>
</dbReference>
<dbReference type="SUPFAM" id="SSF56796">
    <property type="entry name" value="Dehydroquinate synthase-like"/>
    <property type="match status" value="1"/>
</dbReference>
<dbReference type="PANTHER" id="PTHR11496:SF102">
    <property type="entry name" value="ALCOHOL DEHYDROGENASE 4"/>
    <property type="match status" value="1"/>
</dbReference>
<evidence type="ECO:0000256" key="2">
    <source>
        <dbReference type="ARBA" id="ARBA00007358"/>
    </source>
</evidence>
<evidence type="ECO:0000313" key="8">
    <source>
        <dbReference type="Proteomes" id="UP001363010"/>
    </source>
</evidence>
<dbReference type="PANTHER" id="PTHR11496">
    <property type="entry name" value="ALCOHOL DEHYDROGENASE"/>
    <property type="match status" value="1"/>
</dbReference>
<evidence type="ECO:0000256" key="4">
    <source>
        <dbReference type="ARBA" id="ARBA00023027"/>
    </source>
</evidence>